<comment type="subunit">
    <text evidence="11">Component of the nexin-dynein regulatory complex (N-DRC). Interacts with CFAP52.</text>
</comment>
<evidence type="ECO:0000256" key="7">
    <source>
        <dbReference type="ARBA" id="ARBA00023069"/>
    </source>
</evidence>
<name>A0A4P9X5B9_9FUNG</name>
<dbReference type="InterPro" id="IPR000048">
    <property type="entry name" value="IQ_motif_EF-hand-BS"/>
</dbReference>
<dbReference type="CDD" id="cd23767">
    <property type="entry name" value="IQCD"/>
    <property type="match status" value="1"/>
</dbReference>
<evidence type="ECO:0000313" key="15">
    <source>
        <dbReference type="Proteomes" id="UP000274922"/>
    </source>
</evidence>
<proteinExistence type="inferred from homology"/>
<dbReference type="PANTHER" id="PTHR31598:SF1">
    <property type="entry name" value="DYNEIN REGULATORY COMPLEX PROTEIN 10"/>
    <property type="match status" value="1"/>
</dbReference>
<dbReference type="Gene3D" id="1.20.5.190">
    <property type="match status" value="1"/>
</dbReference>
<evidence type="ECO:0000256" key="4">
    <source>
        <dbReference type="ARBA" id="ARBA00021752"/>
    </source>
</evidence>
<keyword evidence="8" id="KW-0206">Cytoskeleton</keyword>
<gene>
    <name evidence="14" type="ORF">CXG81DRAFT_27006</name>
</gene>
<evidence type="ECO:0000256" key="2">
    <source>
        <dbReference type="ARBA" id="ARBA00004611"/>
    </source>
</evidence>
<protein>
    <recommendedName>
        <fullName evidence="4">Dynein regulatory complex protein 10</fullName>
    </recommendedName>
    <alternativeName>
        <fullName evidence="10">IQ domain-containing protein D</fullName>
    </alternativeName>
</protein>
<dbReference type="PANTHER" id="PTHR31598">
    <property type="entry name" value="IQ DOMAIN-CONTAINING PROTEIN D"/>
    <property type="match status" value="1"/>
</dbReference>
<dbReference type="SMART" id="SM00015">
    <property type="entry name" value="IQ"/>
    <property type="match status" value="1"/>
</dbReference>
<accession>A0A4P9X5B9</accession>
<dbReference type="OrthoDB" id="10265211at2759"/>
<evidence type="ECO:0000256" key="1">
    <source>
        <dbReference type="ARBA" id="ARBA00003029"/>
    </source>
</evidence>
<dbReference type="EMBL" id="ML014225">
    <property type="protein sequence ID" value="RKP00282.1"/>
    <property type="molecule type" value="Genomic_DNA"/>
</dbReference>
<keyword evidence="5" id="KW-0963">Cytoplasm</keyword>
<evidence type="ECO:0000256" key="11">
    <source>
        <dbReference type="ARBA" id="ARBA00046836"/>
    </source>
</evidence>
<sequence>MVLARFGQLPPLAAAAPTKPAAGPPPPGPPATAAAPLDPACAEAAAGPGRGPAPAPATTAPAPAPAVRQVNSIDGHRIMTLLQEQQARFELVARLPGPADRRVASVFGAETLACLAQLHAREAAYEALRAELPPTAPRCVDAAAQLHQATLALCRHFKEHPHAARKLAYLNLAVSPAMEEMERCHATMKALIQTQLSTSYEDDRQRQKQLTGIIAKERKRAEEIKALTEQLVLAQNQRDSELHQQDTTIRALKEELKTMTARNEETTKRLMMRSKHKEDADQHLSSETETAIQNDIRTLSSELQQLLVAHRSAEAHQRKKKFKVEEEVDNWIHNYDQDMQEKQADYDEIHSLYQDEKTQLDELSRHHDALQAEWAVIEVERQAAEAQRKRVEAEQARLHKAATQIQAAWRGYATRKKLRLKAVERKKGSGKSSGKKGAKKA</sequence>
<keyword evidence="7" id="KW-0969">Cilium</keyword>
<keyword evidence="15" id="KW-1185">Reference proteome</keyword>
<dbReference type="InterPro" id="IPR042815">
    <property type="entry name" value="DRC10"/>
</dbReference>
<evidence type="ECO:0000256" key="5">
    <source>
        <dbReference type="ARBA" id="ARBA00022490"/>
    </source>
</evidence>
<organism evidence="14 15">
    <name type="scientific">Caulochytrium protostelioides</name>
    <dbReference type="NCBI Taxonomy" id="1555241"/>
    <lineage>
        <taxon>Eukaryota</taxon>
        <taxon>Fungi</taxon>
        <taxon>Fungi incertae sedis</taxon>
        <taxon>Chytridiomycota</taxon>
        <taxon>Chytridiomycota incertae sedis</taxon>
        <taxon>Chytridiomycetes</taxon>
        <taxon>Caulochytriales</taxon>
        <taxon>Caulochytriaceae</taxon>
        <taxon>Caulochytrium</taxon>
    </lineage>
</organism>
<reference evidence="15" key="1">
    <citation type="journal article" date="2018" name="Nat. Microbiol.">
        <title>Leveraging single-cell genomics to expand the fungal tree of life.</title>
        <authorList>
            <person name="Ahrendt S.R."/>
            <person name="Quandt C.A."/>
            <person name="Ciobanu D."/>
            <person name="Clum A."/>
            <person name="Salamov A."/>
            <person name="Andreopoulos B."/>
            <person name="Cheng J.F."/>
            <person name="Woyke T."/>
            <person name="Pelin A."/>
            <person name="Henrissat B."/>
            <person name="Reynolds N.K."/>
            <person name="Benny G.L."/>
            <person name="Smith M.E."/>
            <person name="James T.Y."/>
            <person name="Grigoriev I.V."/>
        </authorList>
    </citation>
    <scope>NUCLEOTIDE SEQUENCE [LARGE SCALE GENOMIC DNA]</scope>
    <source>
        <strain evidence="15">ATCC 52028</strain>
    </source>
</reference>
<feature type="coiled-coil region" evidence="12">
    <location>
        <begin position="224"/>
        <end position="269"/>
    </location>
</feature>
<evidence type="ECO:0000256" key="9">
    <source>
        <dbReference type="ARBA" id="ARBA00023273"/>
    </source>
</evidence>
<evidence type="ECO:0000256" key="10">
    <source>
        <dbReference type="ARBA" id="ARBA00032180"/>
    </source>
</evidence>
<evidence type="ECO:0000256" key="3">
    <source>
        <dbReference type="ARBA" id="ARBA00009071"/>
    </source>
</evidence>
<comment type="subcellular location">
    <subcellularLocation>
        <location evidence="2">Cytoplasm</location>
        <location evidence="2">Cytoskeleton</location>
        <location evidence="2">Flagellum axoneme</location>
    </subcellularLocation>
</comment>
<dbReference type="Pfam" id="PF00612">
    <property type="entry name" value="IQ"/>
    <property type="match status" value="1"/>
</dbReference>
<dbReference type="Proteomes" id="UP000274922">
    <property type="component" value="Unassembled WGS sequence"/>
</dbReference>
<keyword evidence="6" id="KW-0282">Flagellum</keyword>
<comment type="function">
    <text evidence="1">Component of the nexin-dynein regulatory complex (N-DRC), a key regulator of ciliary/flagellar motility which maintains the alignment and integrity of the distal axoneme and regulates microtubule sliding in motile axonemes.</text>
</comment>
<evidence type="ECO:0000256" key="12">
    <source>
        <dbReference type="SAM" id="Coils"/>
    </source>
</evidence>
<feature type="compositionally biased region" description="Low complexity" evidence="13">
    <location>
        <begin position="31"/>
        <end position="47"/>
    </location>
</feature>
<feature type="coiled-coil region" evidence="12">
    <location>
        <begin position="353"/>
        <end position="404"/>
    </location>
</feature>
<comment type="similarity">
    <text evidence="3">Belongs to the DRC10 family.</text>
</comment>
<feature type="region of interest" description="Disordered" evidence="13">
    <location>
        <begin position="420"/>
        <end position="441"/>
    </location>
</feature>
<evidence type="ECO:0000256" key="13">
    <source>
        <dbReference type="SAM" id="MobiDB-lite"/>
    </source>
</evidence>
<keyword evidence="12" id="KW-0175">Coiled coil</keyword>
<evidence type="ECO:0000313" key="14">
    <source>
        <dbReference type="EMBL" id="RKP00282.1"/>
    </source>
</evidence>
<dbReference type="STRING" id="1555241.A0A4P9X5B9"/>
<feature type="region of interest" description="Disordered" evidence="13">
    <location>
        <begin position="13"/>
        <end position="64"/>
    </location>
</feature>
<dbReference type="PROSITE" id="PS50096">
    <property type="entry name" value="IQ"/>
    <property type="match status" value="1"/>
</dbReference>
<dbReference type="AlphaFoldDB" id="A0A4P9X5B9"/>
<keyword evidence="9" id="KW-0966">Cell projection</keyword>
<evidence type="ECO:0000256" key="8">
    <source>
        <dbReference type="ARBA" id="ARBA00023212"/>
    </source>
</evidence>
<evidence type="ECO:0000256" key="6">
    <source>
        <dbReference type="ARBA" id="ARBA00022846"/>
    </source>
</evidence>